<evidence type="ECO:0000256" key="4">
    <source>
        <dbReference type="ARBA" id="ARBA00023136"/>
    </source>
</evidence>
<dbReference type="InterPro" id="IPR024989">
    <property type="entry name" value="MFS_assoc_dom"/>
</dbReference>
<dbReference type="PANTHER" id="PTHR23539">
    <property type="entry name" value="MFS TRANSPORTER"/>
    <property type="match status" value="1"/>
</dbReference>
<dbReference type="EMBL" id="LXPS01000011">
    <property type="protein sequence ID" value="OAE47373.1"/>
    <property type="molecule type" value="Genomic_DNA"/>
</dbReference>
<feature type="transmembrane region" description="Helical" evidence="5">
    <location>
        <begin position="122"/>
        <end position="145"/>
    </location>
</feature>
<proteinExistence type="predicted"/>
<keyword evidence="4 5" id="KW-0472">Membrane</keyword>
<dbReference type="CDD" id="cd06174">
    <property type="entry name" value="MFS"/>
    <property type="match status" value="1"/>
</dbReference>
<feature type="transmembrane region" description="Helical" evidence="5">
    <location>
        <begin position="211"/>
        <end position="229"/>
    </location>
</feature>
<dbReference type="Gene3D" id="1.20.1250.20">
    <property type="entry name" value="MFS general substrate transporter like domains"/>
    <property type="match status" value="2"/>
</dbReference>
<gene>
    <name evidence="7" type="ORF">A7J57_14555</name>
</gene>
<comment type="subcellular location">
    <subcellularLocation>
        <location evidence="1">Membrane</location>
        <topology evidence="1">Multi-pass membrane protein</topology>
    </subcellularLocation>
</comment>
<evidence type="ECO:0000256" key="3">
    <source>
        <dbReference type="ARBA" id="ARBA00022989"/>
    </source>
</evidence>
<feature type="transmembrane region" description="Helical" evidence="5">
    <location>
        <begin position="300"/>
        <end position="321"/>
    </location>
</feature>
<feature type="transmembrane region" description="Helical" evidence="5">
    <location>
        <begin position="387"/>
        <end position="411"/>
    </location>
</feature>
<comment type="caution">
    <text evidence="7">The sequence shown here is derived from an EMBL/GenBank/DDBJ whole genome shotgun (WGS) entry which is preliminary data.</text>
</comment>
<evidence type="ECO:0000313" key="8">
    <source>
        <dbReference type="Proteomes" id="UP000077098"/>
    </source>
</evidence>
<dbReference type="SUPFAM" id="SSF103473">
    <property type="entry name" value="MFS general substrate transporter"/>
    <property type="match status" value="1"/>
</dbReference>
<protein>
    <submittedName>
        <fullName evidence="7">MFS transporter permease</fullName>
    </submittedName>
</protein>
<feature type="transmembrane region" description="Helical" evidence="5">
    <location>
        <begin position="151"/>
        <end position="174"/>
    </location>
</feature>
<reference evidence="7 8" key="1">
    <citation type="submission" date="2016-05" db="EMBL/GenBank/DDBJ databases">
        <authorList>
            <person name="Lavstsen T."/>
            <person name="Jespersen J.S."/>
        </authorList>
    </citation>
    <scope>NUCLEOTIDE SEQUENCE [LARGE SCALE GENOMIC DNA]</scope>
    <source>
        <strain evidence="7 8">KCJ1736</strain>
    </source>
</reference>
<dbReference type="InterPro" id="IPR036259">
    <property type="entry name" value="MFS_trans_sf"/>
</dbReference>
<dbReference type="PROSITE" id="PS50850">
    <property type="entry name" value="MFS"/>
    <property type="match status" value="1"/>
</dbReference>
<feature type="transmembrane region" description="Helical" evidence="5">
    <location>
        <begin position="262"/>
        <end position="280"/>
    </location>
</feature>
<dbReference type="Pfam" id="PF12832">
    <property type="entry name" value="MFS_1_like"/>
    <property type="match status" value="1"/>
</dbReference>
<evidence type="ECO:0000313" key="7">
    <source>
        <dbReference type="EMBL" id="OAE47373.1"/>
    </source>
</evidence>
<evidence type="ECO:0000256" key="5">
    <source>
        <dbReference type="SAM" id="Phobius"/>
    </source>
</evidence>
<sequence length="457" mass="47916">MSEERCFTRTLPNTLSTHHTFGAIIMTAIGVTAPETSSGLPSGDRPRIGGISDKTLFALAALNFFLADARDGLGPFLDAFLATKGWSSLSLGLIATVGGLVGLLATPLCGALVDGTTWKRTLIAIPVVLVTIGALITLIFPDVWIVWTGQIMTAVVGAVVGPALAGLTLGLVGERLFSHQISRNEFWNHGGNFASLFATYVVVTFFGLNGIIGLMLLTAAGALVATAAIDPARIDHKVARGLGEDKGEPGPSGINVLLHERGLIFLAIILLVFHFGNAPMGRLIAQDFAIELQTPFRTTAIITGVAQFAMIFVAAMAPWLIRRFGLSTVFLIALAALPVRGVLAAAFTDFWVIFPVQFLDGVGAGLLGIVTPVAVERILKGTGRFNVGLASVMMVQGVGASFSNVVAGWLVTKGGYSLSHLVGGGIAAIAIGLFLVYRHDIAPKQNDDTPSHEPDKA</sequence>
<feature type="domain" description="Major facilitator superfamily (MFS) profile" evidence="6">
    <location>
        <begin position="262"/>
        <end position="457"/>
    </location>
</feature>
<evidence type="ECO:0000256" key="2">
    <source>
        <dbReference type="ARBA" id="ARBA00022692"/>
    </source>
</evidence>
<feature type="transmembrane region" description="Helical" evidence="5">
    <location>
        <begin position="86"/>
        <end position="110"/>
    </location>
</feature>
<feature type="transmembrane region" description="Helical" evidence="5">
    <location>
        <begin position="417"/>
        <end position="437"/>
    </location>
</feature>
<dbReference type="AlphaFoldDB" id="A0A176XFA6"/>
<dbReference type="GO" id="GO:0016020">
    <property type="term" value="C:membrane"/>
    <property type="evidence" value="ECO:0007669"/>
    <property type="project" value="UniProtKB-SubCell"/>
</dbReference>
<dbReference type="Proteomes" id="UP000077098">
    <property type="component" value="Unassembled WGS sequence"/>
</dbReference>
<organism evidence="7 8">
    <name type="scientific">Agrobacterium tumefaciens</name>
    <dbReference type="NCBI Taxonomy" id="358"/>
    <lineage>
        <taxon>Bacteria</taxon>
        <taxon>Pseudomonadati</taxon>
        <taxon>Pseudomonadota</taxon>
        <taxon>Alphaproteobacteria</taxon>
        <taxon>Hyphomicrobiales</taxon>
        <taxon>Rhizobiaceae</taxon>
        <taxon>Rhizobium/Agrobacterium group</taxon>
        <taxon>Agrobacterium</taxon>
        <taxon>Agrobacterium tumefaciens complex</taxon>
    </lineage>
</organism>
<dbReference type="PANTHER" id="PTHR23539:SF1">
    <property type="entry name" value="MAJOR FACILITATOR SUPERFAMILY (MFS) PROFILE DOMAIN-CONTAINING PROTEIN"/>
    <property type="match status" value="1"/>
</dbReference>
<feature type="transmembrane region" description="Helical" evidence="5">
    <location>
        <begin position="353"/>
        <end position="375"/>
    </location>
</feature>
<keyword evidence="2 5" id="KW-0812">Transmembrane</keyword>
<dbReference type="GO" id="GO:0022857">
    <property type="term" value="F:transmembrane transporter activity"/>
    <property type="evidence" value="ECO:0007669"/>
    <property type="project" value="InterPro"/>
</dbReference>
<feature type="transmembrane region" description="Helical" evidence="5">
    <location>
        <begin position="328"/>
        <end position="347"/>
    </location>
</feature>
<feature type="transmembrane region" description="Helical" evidence="5">
    <location>
        <begin position="186"/>
        <end position="205"/>
    </location>
</feature>
<keyword evidence="3 5" id="KW-1133">Transmembrane helix</keyword>
<evidence type="ECO:0000259" key="6">
    <source>
        <dbReference type="PROSITE" id="PS50850"/>
    </source>
</evidence>
<accession>A0A176XFA6</accession>
<name>A0A176XFA6_AGRTU</name>
<dbReference type="InterPro" id="IPR020846">
    <property type="entry name" value="MFS_dom"/>
</dbReference>
<evidence type="ECO:0000256" key="1">
    <source>
        <dbReference type="ARBA" id="ARBA00004141"/>
    </source>
</evidence>